<keyword evidence="7 16" id="KW-0645">Protease</keyword>
<dbReference type="InterPro" id="IPR001940">
    <property type="entry name" value="Peptidase_S1C"/>
</dbReference>
<dbReference type="RefSeq" id="WP_373656130.1">
    <property type="nucleotide sequence ID" value="NZ_JBGUAW010000007.1"/>
</dbReference>
<evidence type="ECO:0000259" key="15">
    <source>
        <dbReference type="PROSITE" id="PS50106"/>
    </source>
</evidence>
<keyword evidence="14" id="KW-0732">Signal</keyword>
<comment type="similarity">
    <text evidence="4">Belongs to the peptidase S1C family.</text>
</comment>
<evidence type="ECO:0000313" key="17">
    <source>
        <dbReference type="Proteomes" id="UP001575181"/>
    </source>
</evidence>
<evidence type="ECO:0000256" key="14">
    <source>
        <dbReference type="SAM" id="SignalP"/>
    </source>
</evidence>
<evidence type="ECO:0000256" key="5">
    <source>
        <dbReference type="ARBA" id="ARBA00013035"/>
    </source>
</evidence>
<dbReference type="Gene3D" id="2.30.42.10">
    <property type="match status" value="1"/>
</dbReference>
<comment type="function">
    <text evidence="2">Might be efficient in the degradation of transiently denatured and unfolded proteins which accumulate in the periplasm following stress conditions.</text>
</comment>
<evidence type="ECO:0000256" key="9">
    <source>
        <dbReference type="ARBA" id="ARBA00022801"/>
    </source>
</evidence>
<feature type="region of interest" description="Disordered" evidence="13">
    <location>
        <begin position="384"/>
        <end position="408"/>
    </location>
</feature>
<evidence type="ECO:0000256" key="2">
    <source>
        <dbReference type="ARBA" id="ARBA00002610"/>
    </source>
</evidence>
<evidence type="ECO:0000256" key="1">
    <source>
        <dbReference type="ARBA" id="ARBA00001772"/>
    </source>
</evidence>
<feature type="chain" id="PRO_5047262615" description="Probable periplasmic serine endoprotease DegP-like" evidence="14">
    <location>
        <begin position="25"/>
        <end position="408"/>
    </location>
</feature>
<evidence type="ECO:0000256" key="3">
    <source>
        <dbReference type="ARBA" id="ARBA00004418"/>
    </source>
</evidence>
<reference evidence="16 17" key="1">
    <citation type="submission" date="2024-08" db="EMBL/GenBank/DDBJ databases">
        <title>Whole-genome sequencing of halo(alkali)philic microorganisms from hypersaline lakes.</title>
        <authorList>
            <person name="Sorokin D.Y."/>
            <person name="Merkel A.Y."/>
            <person name="Messina E."/>
            <person name="Yakimov M."/>
        </authorList>
    </citation>
    <scope>NUCLEOTIDE SEQUENCE [LARGE SCALE GENOMIC DNA]</scope>
    <source>
        <strain evidence="16 17">Cl-TMA</strain>
    </source>
</reference>
<feature type="compositionally biased region" description="Low complexity" evidence="13">
    <location>
        <begin position="393"/>
        <end position="408"/>
    </location>
</feature>
<evidence type="ECO:0000256" key="4">
    <source>
        <dbReference type="ARBA" id="ARBA00010541"/>
    </source>
</evidence>
<dbReference type="Pfam" id="PF13365">
    <property type="entry name" value="Trypsin_2"/>
    <property type="match status" value="1"/>
</dbReference>
<dbReference type="PANTHER" id="PTHR22939">
    <property type="entry name" value="SERINE PROTEASE FAMILY S1C HTRA-RELATED"/>
    <property type="match status" value="1"/>
</dbReference>
<dbReference type="EMBL" id="JBGUAW010000007">
    <property type="protein sequence ID" value="MFA9461341.1"/>
    <property type="molecule type" value="Genomic_DNA"/>
</dbReference>
<organism evidence="16 17">
    <name type="scientific">Thiohalorhabdus methylotrophus</name>
    <dbReference type="NCBI Taxonomy" id="3242694"/>
    <lineage>
        <taxon>Bacteria</taxon>
        <taxon>Pseudomonadati</taxon>
        <taxon>Pseudomonadota</taxon>
        <taxon>Gammaproteobacteria</taxon>
        <taxon>Thiohalorhabdales</taxon>
        <taxon>Thiohalorhabdaceae</taxon>
        <taxon>Thiohalorhabdus</taxon>
    </lineage>
</organism>
<accession>A0ABV4TVI3</accession>
<evidence type="ECO:0000256" key="7">
    <source>
        <dbReference type="ARBA" id="ARBA00022670"/>
    </source>
</evidence>
<name>A0ABV4TVI3_9GAMM</name>
<keyword evidence="8" id="KW-0574">Periplasm</keyword>
<dbReference type="SMART" id="SM00228">
    <property type="entry name" value="PDZ"/>
    <property type="match status" value="1"/>
</dbReference>
<keyword evidence="10" id="KW-0720">Serine protease</keyword>
<gene>
    <name evidence="16" type="ORF">ACERLL_10935</name>
</gene>
<dbReference type="PROSITE" id="PS50106">
    <property type="entry name" value="PDZ"/>
    <property type="match status" value="1"/>
</dbReference>
<dbReference type="GO" id="GO:0008233">
    <property type="term" value="F:peptidase activity"/>
    <property type="evidence" value="ECO:0007669"/>
    <property type="project" value="UniProtKB-KW"/>
</dbReference>
<dbReference type="InterPro" id="IPR036034">
    <property type="entry name" value="PDZ_sf"/>
</dbReference>
<dbReference type="Pfam" id="PF13180">
    <property type="entry name" value="PDZ_2"/>
    <property type="match status" value="1"/>
</dbReference>
<dbReference type="PRINTS" id="PR00834">
    <property type="entry name" value="PROTEASES2C"/>
</dbReference>
<dbReference type="InterPro" id="IPR009003">
    <property type="entry name" value="Peptidase_S1_PA"/>
</dbReference>
<evidence type="ECO:0000313" key="16">
    <source>
        <dbReference type="EMBL" id="MFA9461341.1"/>
    </source>
</evidence>
<keyword evidence="11" id="KW-0346">Stress response</keyword>
<dbReference type="SUPFAM" id="SSF50494">
    <property type="entry name" value="Trypsin-like serine proteases"/>
    <property type="match status" value="1"/>
</dbReference>
<dbReference type="PROSITE" id="PS51257">
    <property type="entry name" value="PROKAR_LIPOPROTEIN"/>
    <property type="match status" value="1"/>
</dbReference>
<dbReference type="SUPFAM" id="SSF50156">
    <property type="entry name" value="PDZ domain-like"/>
    <property type="match status" value="1"/>
</dbReference>
<evidence type="ECO:0000256" key="6">
    <source>
        <dbReference type="ARBA" id="ARBA00013958"/>
    </source>
</evidence>
<dbReference type="GO" id="GO:0006508">
    <property type="term" value="P:proteolysis"/>
    <property type="evidence" value="ECO:0007669"/>
    <property type="project" value="UniProtKB-KW"/>
</dbReference>
<evidence type="ECO:0000256" key="13">
    <source>
        <dbReference type="SAM" id="MobiDB-lite"/>
    </source>
</evidence>
<evidence type="ECO:0000256" key="10">
    <source>
        <dbReference type="ARBA" id="ARBA00022825"/>
    </source>
</evidence>
<comment type="catalytic activity">
    <reaction evidence="1">
        <text>Acts on substrates that are at least partially unfolded. The cleavage site P1 residue is normally between a pair of hydrophobic residues, such as Val-|-Val.</text>
        <dbReference type="EC" id="3.4.21.107"/>
    </reaction>
</comment>
<dbReference type="InterPro" id="IPR001478">
    <property type="entry name" value="PDZ"/>
</dbReference>
<comment type="caution">
    <text evidence="16">The sequence shown here is derived from an EMBL/GenBank/DDBJ whole genome shotgun (WGS) entry which is preliminary data.</text>
</comment>
<evidence type="ECO:0000256" key="8">
    <source>
        <dbReference type="ARBA" id="ARBA00022764"/>
    </source>
</evidence>
<dbReference type="Gene3D" id="2.40.10.120">
    <property type="match status" value="1"/>
</dbReference>
<proteinExistence type="inferred from homology"/>
<sequence>MSSSPRGRNVPLPAMLALAGALIAAGCSESPHEASTERPGQEQRAPAVTQKALAGKSGIAWVAARNRPAVVNISTVRETAAAGKEGAGGPLERFFRRFFGQEAPRRKHETRSLGSGFIIDPAGYIVTNAHVIARADQVLVHFQDHRQLAAEVVGKDMITDIALLKVDASGLPAVRMAGNSRPQVGEWVVAMGSPFGFDSSVTAGIVSAKGRSLPGESGIYVPFLQTDVAINPGNSGGPLFNLQGAVVGVNAQIYSKSGGYMGLSFAIPSRVVQDVTTQLRETGEVRHGWLGVSIQTVNQRLAGSLGLQEPRGGVVARVVPEGPAAQAGLRTGDVILSVDGEAIDKASDIPPLVGGKQPGDELILTLLRDGERMERTVVLGSLEEARSAGNRSAAEPAAWRPGPGPRAA</sequence>
<dbReference type="CDD" id="cd10839">
    <property type="entry name" value="cpPDZ1_DegP-like"/>
    <property type="match status" value="1"/>
</dbReference>
<feature type="signal peptide" evidence="14">
    <location>
        <begin position="1"/>
        <end position="24"/>
    </location>
</feature>
<evidence type="ECO:0000256" key="12">
    <source>
        <dbReference type="ARBA" id="ARBA00032850"/>
    </source>
</evidence>
<comment type="subcellular location">
    <subcellularLocation>
        <location evidence="3">Periplasm</location>
    </subcellularLocation>
</comment>
<dbReference type="PANTHER" id="PTHR22939:SF130">
    <property type="entry name" value="PERIPLASMIC SERINE ENDOPROTEASE DEGP-LIKE-RELATED"/>
    <property type="match status" value="1"/>
</dbReference>
<keyword evidence="9 16" id="KW-0378">Hydrolase</keyword>
<evidence type="ECO:0000256" key="11">
    <source>
        <dbReference type="ARBA" id="ARBA00023016"/>
    </source>
</evidence>
<feature type="domain" description="PDZ" evidence="15">
    <location>
        <begin position="274"/>
        <end position="370"/>
    </location>
</feature>
<keyword evidence="17" id="KW-1185">Reference proteome</keyword>
<dbReference type="Proteomes" id="UP001575181">
    <property type="component" value="Unassembled WGS sequence"/>
</dbReference>
<dbReference type="EC" id="3.4.21.107" evidence="5"/>
<protein>
    <recommendedName>
        <fullName evidence="6">Probable periplasmic serine endoprotease DegP-like</fullName>
        <ecNumber evidence="5">3.4.21.107</ecNumber>
    </recommendedName>
    <alternativeName>
        <fullName evidence="12">Protease Do</fullName>
    </alternativeName>
</protein>